<feature type="transmembrane region" description="Helical" evidence="8">
    <location>
        <begin position="362"/>
        <end position="382"/>
    </location>
</feature>
<evidence type="ECO:0000256" key="3">
    <source>
        <dbReference type="ARBA" id="ARBA00022448"/>
    </source>
</evidence>
<dbReference type="GO" id="GO:0005774">
    <property type="term" value="C:vacuolar membrane"/>
    <property type="evidence" value="ECO:0007669"/>
    <property type="project" value="UniProtKB-SubCell"/>
</dbReference>
<evidence type="ECO:0000256" key="7">
    <source>
        <dbReference type="ARBA" id="ARBA00023136"/>
    </source>
</evidence>
<dbReference type="Gene3D" id="1.20.1250.20">
    <property type="entry name" value="MFS general substrate transporter like domains"/>
    <property type="match status" value="1"/>
</dbReference>
<evidence type="ECO:0000256" key="2">
    <source>
        <dbReference type="ARBA" id="ARBA00007467"/>
    </source>
</evidence>
<keyword evidence="8" id="KW-0926">Vacuole</keyword>
<dbReference type="GO" id="GO:0012505">
    <property type="term" value="C:endomembrane system"/>
    <property type="evidence" value="ECO:0007669"/>
    <property type="project" value="UniProtKB-SubCell"/>
</dbReference>
<gene>
    <name evidence="9" type="ORF">PMG11_00077</name>
</gene>
<evidence type="ECO:0000256" key="1">
    <source>
        <dbReference type="ARBA" id="ARBA00004127"/>
    </source>
</evidence>
<dbReference type="PANTHER" id="PTHR10981">
    <property type="entry name" value="BATTENIN"/>
    <property type="match status" value="1"/>
</dbReference>
<keyword evidence="7 8" id="KW-0472">Membrane</keyword>
<comment type="subcellular location">
    <subcellularLocation>
        <location evidence="1">Endomembrane system</location>
        <topology evidence="1">Multi-pass membrane protein</topology>
    </subcellularLocation>
    <subcellularLocation>
        <location evidence="8">Vacuole membrane</location>
        <topology evidence="8">Multi-pass membrane protein</topology>
    </subcellularLocation>
</comment>
<feature type="transmembrane region" description="Helical" evidence="8">
    <location>
        <begin position="104"/>
        <end position="124"/>
    </location>
</feature>
<keyword evidence="4 8" id="KW-0812">Transmembrane</keyword>
<evidence type="ECO:0000313" key="9">
    <source>
        <dbReference type="EMBL" id="CEJ53733.1"/>
    </source>
</evidence>
<dbReference type="Proteomes" id="UP000042958">
    <property type="component" value="Unassembled WGS sequence"/>
</dbReference>
<name>A0A0F7TFG9_PENBI</name>
<feature type="transmembrane region" description="Helical" evidence="8">
    <location>
        <begin position="41"/>
        <end position="63"/>
    </location>
</feature>
<dbReference type="SUPFAM" id="SSF103473">
    <property type="entry name" value="MFS general substrate transporter"/>
    <property type="match status" value="1"/>
</dbReference>
<feature type="transmembrane region" description="Helical" evidence="8">
    <location>
        <begin position="163"/>
        <end position="184"/>
    </location>
</feature>
<feature type="transmembrane region" description="Helical" evidence="8">
    <location>
        <begin position="332"/>
        <end position="350"/>
    </location>
</feature>
<dbReference type="Pfam" id="PF02487">
    <property type="entry name" value="CLN3"/>
    <property type="match status" value="1"/>
</dbReference>
<keyword evidence="3" id="KW-0813">Transport</keyword>
<evidence type="ECO:0000313" key="10">
    <source>
        <dbReference type="Proteomes" id="UP000042958"/>
    </source>
</evidence>
<dbReference type="GO" id="GO:0051453">
    <property type="term" value="P:regulation of intracellular pH"/>
    <property type="evidence" value="ECO:0007669"/>
    <property type="project" value="TreeGrafter"/>
</dbReference>
<dbReference type="InterPro" id="IPR003492">
    <property type="entry name" value="Battenin_disease_Cln3"/>
</dbReference>
<dbReference type="PANTHER" id="PTHR10981:SF0">
    <property type="entry name" value="BATTENIN"/>
    <property type="match status" value="1"/>
</dbReference>
<feature type="transmembrane region" description="Helical" evidence="8">
    <location>
        <begin position="130"/>
        <end position="151"/>
    </location>
</feature>
<keyword evidence="5" id="KW-0029">Amino-acid transport</keyword>
<dbReference type="EMBL" id="CDHK01000001">
    <property type="protein sequence ID" value="CEJ53733.1"/>
    <property type="molecule type" value="Genomic_DNA"/>
</dbReference>
<protein>
    <recommendedName>
        <fullName evidence="8">Protein BTN</fullName>
    </recommendedName>
</protein>
<dbReference type="InterPro" id="IPR036259">
    <property type="entry name" value="MFS_trans_sf"/>
</dbReference>
<evidence type="ECO:0000256" key="8">
    <source>
        <dbReference type="RuleBase" id="RU361113"/>
    </source>
</evidence>
<feature type="transmembrane region" description="Helical" evidence="8">
    <location>
        <begin position="388"/>
        <end position="407"/>
    </location>
</feature>
<evidence type="ECO:0000256" key="6">
    <source>
        <dbReference type="ARBA" id="ARBA00022989"/>
    </source>
</evidence>
<feature type="transmembrane region" description="Helical" evidence="8">
    <location>
        <begin position="75"/>
        <end position="95"/>
    </location>
</feature>
<comment type="similarity">
    <text evidence="2 8">Belongs to the battenin family.</text>
</comment>
<organism evidence="9 10">
    <name type="scientific">Penicillium brasilianum</name>
    <dbReference type="NCBI Taxonomy" id="104259"/>
    <lineage>
        <taxon>Eukaryota</taxon>
        <taxon>Fungi</taxon>
        <taxon>Dikarya</taxon>
        <taxon>Ascomycota</taxon>
        <taxon>Pezizomycotina</taxon>
        <taxon>Eurotiomycetes</taxon>
        <taxon>Eurotiomycetidae</taxon>
        <taxon>Eurotiales</taxon>
        <taxon>Aspergillaceae</taxon>
        <taxon>Penicillium</taxon>
    </lineage>
</organism>
<evidence type="ECO:0000256" key="5">
    <source>
        <dbReference type="ARBA" id="ARBA00022970"/>
    </source>
</evidence>
<evidence type="ECO:0000256" key="4">
    <source>
        <dbReference type="ARBA" id="ARBA00022692"/>
    </source>
</evidence>
<dbReference type="STRING" id="104259.A0A0F7TFG9"/>
<feature type="transmembrane region" description="Helical" evidence="8">
    <location>
        <begin position="196"/>
        <end position="214"/>
    </location>
</feature>
<dbReference type="AlphaFoldDB" id="A0A0F7TFG9"/>
<dbReference type="OrthoDB" id="5965864at2759"/>
<accession>A0A0F7TFG9</accession>
<dbReference type="PRINTS" id="PR01315">
    <property type="entry name" value="BATTENIN"/>
</dbReference>
<feature type="transmembrane region" description="Helical" evidence="8">
    <location>
        <begin position="293"/>
        <end position="312"/>
    </location>
</feature>
<keyword evidence="10" id="KW-1185">Reference proteome</keyword>
<sequence length="466" mass="50878">MPPRGPSDDARMFSPNVSSMSTRTSICDRLRGVFHGADPRVCVAFWLFGLVNNVLYVILLSAALDLVGPDVPKGVVLLADIIPSFGTKLIAPYFIHVVPYSMRVIIFVFLSVVGMLVVAMSPSYTDGGTISSKLAGIVLASLSAGGGELSFVGLTHFYGPFSLAAWGSGTGAAGLVGAGAYALATSTMGVSVRATLLASAILPAIMALSFFVVLPRAALQTHSSTGDGYIAAARGDELDEDELNDESHEIERGEEEGLLGVSDHLADTYKPVHINESSSWWARFRANLRRLKGLFFPFMLPLLLVYIAEYVINQGVSPTLLFPLYTTPFENFRAFYPAYNAIYQAGVFISRSSTPFFRVHHLYLPSFLQILNLVFLTLHSMFNFIPNVYLVFAVIFWEGLLGGLVYVNTFAEISDRVPKEDREFSLGATTVSDSAGICIAGFLSMPWEVLLCRWQLSHGRDYCRQV</sequence>
<dbReference type="InterPro" id="IPR018460">
    <property type="entry name" value="Battenin_disease_Cln3_subgr"/>
</dbReference>
<reference evidence="10" key="1">
    <citation type="journal article" date="2015" name="Genome Announc.">
        <title>Draft genome sequence of the fungus Penicillium brasilianum MG11.</title>
        <authorList>
            <person name="Horn F."/>
            <person name="Linde J."/>
            <person name="Mattern D.J."/>
            <person name="Walther G."/>
            <person name="Guthke R."/>
            <person name="Brakhage A.A."/>
            <person name="Valiante V."/>
        </authorList>
    </citation>
    <scope>NUCLEOTIDE SEQUENCE [LARGE SCALE GENOMIC DNA]</scope>
    <source>
        <strain evidence="10">MG11</strain>
    </source>
</reference>
<dbReference type="GO" id="GO:0006865">
    <property type="term" value="P:amino acid transport"/>
    <property type="evidence" value="ECO:0007669"/>
    <property type="project" value="UniProtKB-KW"/>
</dbReference>
<proteinExistence type="inferred from homology"/>
<dbReference type="PIRSF" id="PIRSF015974">
    <property type="entry name" value="CLN3_BTN1"/>
    <property type="match status" value="1"/>
</dbReference>
<keyword evidence="6 8" id="KW-1133">Transmembrane helix</keyword>